<protein>
    <submittedName>
        <fullName evidence="1">Uncharacterized protein</fullName>
    </submittedName>
</protein>
<dbReference type="OrthoDB" id="5074856at2759"/>
<sequence length="412" mass="47352">MVGSRLEKVTVANDVDHKGLYSQDSDAPIDWMNLRLQVLDTMMRRLPRDQDGIENANYAKQYAGAVDGNNSILLQQLEGDDSEIDWDWENPYILCVFLQNQQRILRPLRKALNNHFPGQNLTQAALVCRLRHMEDRLQGQGRAQIEQVMKPVLTSPPEPIPVSKLNLGGLSELYGVLREADTVAACYPNKAWIITQELQDRRVDNEDLPKLPLSLPLSDAESQQMQKAYLVFDAYRHTLCFSTSLLQDYGHEDSPSSFHIPLKSIYEKKLLWARDFQAVFVFLFKEYESLLNQIHDRNTGPPSLPRSTNNDVACQRPLFADTSRRDRLQLIAYLCSQGYHQILIIRERSSSSQDEHILSMYRQYQALKGDRLSCPMVVGADLEHSLKTLCCNAGEWHEFWTSGAYMWDMERS</sequence>
<dbReference type="EMBL" id="LUFC02000349">
    <property type="protein sequence ID" value="KAF4498373.1"/>
    <property type="molecule type" value="Genomic_DNA"/>
</dbReference>
<keyword evidence="2" id="KW-1185">Reference proteome</keyword>
<accession>A0A9P5BBS7</accession>
<dbReference type="AlphaFoldDB" id="A0A9P5BBS7"/>
<dbReference type="Proteomes" id="UP000737391">
    <property type="component" value="Unassembled WGS sequence"/>
</dbReference>
<evidence type="ECO:0000313" key="1">
    <source>
        <dbReference type="EMBL" id="KAF4498373.1"/>
    </source>
</evidence>
<organism evidence="1 2">
    <name type="scientific">Fusarium agapanthi</name>
    <dbReference type="NCBI Taxonomy" id="1803897"/>
    <lineage>
        <taxon>Eukaryota</taxon>
        <taxon>Fungi</taxon>
        <taxon>Dikarya</taxon>
        <taxon>Ascomycota</taxon>
        <taxon>Pezizomycotina</taxon>
        <taxon>Sordariomycetes</taxon>
        <taxon>Hypocreomycetidae</taxon>
        <taxon>Hypocreales</taxon>
        <taxon>Nectriaceae</taxon>
        <taxon>Fusarium</taxon>
        <taxon>Fusarium fujikuroi species complex</taxon>
    </lineage>
</organism>
<name>A0A9P5BBS7_9HYPO</name>
<reference evidence="1" key="1">
    <citation type="submission" date="2020-01" db="EMBL/GenBank/DDBJ databases">
        <title>Identification and distribution of gene clusters putatively required for synthesis of sphingolipid metabolism inhibitors in phylogenetically diverse species of the filamentous fungus Fusarium.</title>
        <authorList>
            <person name="Kim H.-S."/>
            <person name="Busman M."/>
            <person name="Brown D.W."/>
            <person name="Divon H."/>
            <person name="Uhlig S."/>
            <person name="Proctor R.H."/>
        </authorList>
    </citation>
    <scope>NUCLEOTIDE SEQUENCE</scope>
    <source>
        <strain evidence="1">NRRL 31653</strain>
    </source>
</reference>
<proteinExistence type="predicted"/>
<comment type="caution">
    <text evidence="1">The sequence shown here is derived from an EMBL/GenBank/DDBJ whole genome shotgun (WGS) entry which is preliminary data.</text>
</comment>
<evidence type="ECO:0000313" key="2">
    <source>
        <dbReference type="Proteomes" id="UP000737391"/>
    </source>
</evidence>
<gene>
    <name evidence="1" type="ORF">FAGAP_5467</name>
</gene>